<dbReference type="NCBIfam" id="TIGR02877">
    <property type="entry name" value="spore_yhbH"/>
    <property type="match status" value="1"/>
</dbReference>
<dbReference type="Proteomes" id="UP001595843">
    <property type="component" value="Unassembled WGS sequence"/>
</dbReference>
<dbReference type="RefSeq" id="WP_380702151.1">
    <property type="nucleotide sequence ID" value="NZ_JBHSAP010000007.1"/>
</dbReference>
<name>A0ABV8JDM2_9BACL</name>
<evidence type="ECO:0000313" key="3">
    <source>
        <dbReference type="Proteomes" id="UP001595843"/>
    </source>
</evidence>
<dbReference type="InterPro" id="IPR006698">
    <property type="entry name" value="UPF0229"/>
</dbReference>
<feature type="region of interest" description="Disordered" evidence="1">
    <location>
        <begin position="74"/>
        <end position="112"/>
    </location>
</feature>
<accession>A0ABV8JDM2</accession>
<protein>
    <submittedName>
        <fullName evidence="2">Sporulation protein YhbH</fullName>
    </submittedName>
</protein>
<comment type="caution">
    <text evidence="2">The sequence shown here is derived from an EMBL/GenBank/DDBJ whole genome shotgun (WGS) entry which is preliminary data.</text>
</comment>
<gene>
    <name evidence="2" type="primary">yhbH</name>
    <name evidence="2" type="ORF">ACFOUO_03385</name>
</gene>
<dbReference type="InterPro" id="IPR036465">
    <property type="entry name" value="vWFA_dom_sf"/>
</dbReference>
<feature type="compositionally biased region" description="Basic and acidic residues" evidence="1">
    <location>
        <begin position="91"/>
        <end position="100"/>
    </location>
</feature>
<dbReference type="Pfam" id="PF04285">
    <property type="entry name" value="DUF444"/>
    <property type="match status" value="2"/>
</dbReference>
<dbReference type="SUPFAM" id="SSF53300">
    <property type="entry name" value="vWA-like"/>
    <property type="match status" value="1"/>
</dbReference>
<dbReference type="PANTHER" id="PTHR30510:SF2">
    <property type="entry name" value="UPF0229 PROTEIN YEAH"/>
    <property type="match status" value="1"/>
</dbReference>
<keyword evidence="3" id="KW-1185">Reference proteome</keyword>
<evidence type="ECO:0000313" key="2">
    <source>
        <dbReference type="EMBL" id="MFC4075847.1"/>
    </source>
</evidence>
<dbReference type="InterPro" id="IPR014230">
    <property type="entry name" value="Spore_YhbH"/>
</dbReference>
<evidence type="ECO:0000256" key="1">
    <source>
        <dbReference type="SAM" id="MobiDB-lite"/>
    </source>
</evidence>
<dbReference type="PANTHER" id="PTHR30510">
    <property type="entry name" value="UPF0229 PROTEIN YEAH"/>
    <property type="match status" value="1"/>
</dbReference>
<sequence>MKDPLFTVSQEDWSLHRKGYQDQVRHQQKVKEAIKKNMADLISEESIILSDGKQVVKIPIRSMDEYRFRYNYNKGKHVGQGDGKSQVGDVLGREPGERGPGKGQGAGNSPGQDYYEAEISVEELESILFSEMELPHLQRKEQDEIVTKDVRFNDVRKKGLMGNIDKKRTLLESLKRNAIRGGKGFGRISDEDLRFKTWEDIVIPHSNAVVLAMMDTSGSMGIFEKYIARSFFFWMTRFLRTKYDQVEIVFIAHHTEAKEVTEEQFFNKGESGGTICSSAYRKALQIIDERYPAYRYNIYPFHFSDGDNLTSDNERCTKLVKELMNRCNIFGYGEVNQYNRHSTLMNGYKHIQDKKFMHYVIREKGQVYDALKHFFSKRGDTG</sequence>
<organism evidence="2 3">
    <name type="scientific">Salinithrix halophila</name>
    <dbReference type="NCBI Taxonomy" id="1485204"/>
    <lineage>
        <taxon>Bacteria</taxon>
        <taxon>Bacillati</taxon>
        <taxon>Bacillota</taxon>
        <taxon>Bacilli</taxon>
        <taxon>Bacillales</taxon>
        <taxon>Thermoactinomycetaceae</taxon>
        <taxon>Salinithrix</taxon>
    </lineage>
</organism>
<reference evidence="3" key="1">
    <citation type="journal article" date="2019" name="Int. J. Syst. Evol. Microbiol.">
        <title>The Global Catalogue of Microorganisms (GCM) 10K type strain sequencing project: providing services to taxonomists for standard genome sequencing and annotation.</title>
        <authorList>
            <consortium name="The Broad Institute Genomics Platform"/>
            <consortium name="The Broad Institute Genome Sequencing Center for Infectious Disease"/>
            <person name="Wu L."/>
            <person name="Ma J."/>
        </authorList>
    </citation>
    <scope>NUCLEOTIDE SEQUENCE [LARGE SCALE GENOMIC DNA]</scope>
    <source>
        <strain evidence="3">IBRC-M 10813</strain>
    </source>
</reference>
<proteinExistence type="predicted"/>
<dbReference type="EMBL" id="JBHSAP010000007">
    <property type="protein sequence ID" value="MFC4075847.1"/>
    <property type="molecule type" value="Genomic_DNA"/>
</dbReference>